<comment type="subcellular location">
    <subcellularLocation>
        <location evidence="2">Virion</location>
    </subcellularLocation>
</comment>
<dbReference type="InterPro" id="IPR020991">
    <property type="entry name" value="Connector_podovirus"/>
</dbReference>
<dbReference type="GO" id="GO:0044423">
    <property type="term" value="C:virion component"/>
    <property type="evidence" value="ECO:0007669"/>
    <property type="project" value="UniProtKB-KW"/>
</dbReference>
<evidence type="ECO:0000256" key="9">
    <source>
        <dbReference type="ARBA" id="ARBA00023219"/>
    </source>
</evidence>
<name>A0AAX3ZW72_9CAUD</name>
<evidence type="ECO:0000256" key="6">
    <source>
        <dbReference type="ARBA" id="ARBA00022844"/>
    </source>
</evidence>
<keyword evidence="13" id="KW-1185">Reference proteome</keyword>
<evidence type="ECO:0000256" key="8">
    <source>
        <dbReference type="ARBA" id="ARBA00023009"/>
    </source>
</evidence>
<comment type="function">
    <text evidence="1">Forms the portal vertex of the capsid. This portal plays critical roles in head assembly, genome packaging, neck/tail attachment, and genome ejection. The portal protein multimerizes as a single ring-shaped homododecamer arranged around a central channel.</text>
</comment>
<dbReference type="Proteomes" id="UP001301566">
    <property type="component" value="Segment"/>
</dbReference>
<evidence type="ECO:0000256" key="2">
    <source>
        <dbReference type="ARBA" id="ARBA00004328"/>
    </source>
</evidence>
<accession>A0AAX3ZW72</accession>
<keyword evidence="3" id="KW-1244">Viral short tail ejection system</keyword>
<evidence type="ECO:0000256" key="4">
    <source>
        <dbReference type="ARBA" id="ARBA00022595"/>
    </source>
</evidence>
<evidence type="ECO:0000313" key="13">
    <source>
        <dbReference type="Proteomes" id="UP001301566"/>
    </source>
</evidence>
<keyword evidence="5" id="KW-1188">Viral release from host cell</keyword>
<evidence type="ECO:0000256" key="7">
    <source>
        <dbReference type="ARBA" id="ARBA00022950"/>
    </source>
</evidence>
<keyword evidence="8" id="KW-1171">Viral genome ejection through host cell envelope</keyword>
<organism evidence="12 13">
    <name type="scientific">Roseobacter phage CRP-114</name>
    <dbReference type="NCBI Taxonomy" id="3072842"/>
    <lineage>
        <taxon>Viruses</taxon>
        <taxon>Duplodnaviria</taxon>
        <taxon>Heunggongvirae</taxon>
        <taxon>Uroviricota</taxon>
        <taxon>Caudoviricetes</taxon>
        <taxon>Autographivirales</taxon>
        <taxon>Autographivirales incertae sedis</taxon>
        <taxon>Dynamenevirus</taxon>
        <taxon>Dynamenevirus CRP114</taxon>
    </lineage>
</organism>
<evidence type="ECO:0000256" key="1">
    <source>
        <dbReference type="ARBA" id="ARBA00003421"/>
    </source>
</evidence>
<dbReference type="GO" id="GO:0099002">
    <property type="term" value="P:symbiont genome ejection through host cell envelope, short tail mechanism"/>
    <property type="evidence" value="ECO:0007669"/>
    <property type="project" value="UniProtKB-KW"/>
</dbReference>
<reference evidence="12 13" key="1">
    <citation type="submission" date="2023-08" db="EMBL/GenBank/DDBJ databases">
        <authorList>
            <person name="Du S."/>
            <person name="Wu Z."/>
            <person name="Wu Y."/>
            <person name="Yang M."/>
            <person name="Shao J."/>
            <person name="Liu H."/>
            <person name="Zhao Y."/>
            <person name="Zhang Z."/>
        </authorList>
    </citation>
    <scope>NUCLEOTIDE SEQUENCE [LARGE SCALE GENOMIC DNA]</scope>
</reference>
<evidence type="ECO:0000256" key="5">
    <source>
        <dbReference type="ARBA" id="ARBA00022612"/>
    </source>
</evidence>
<evidence type="ECO:0000313" key="12">
    <source>
        <dbReference type="EMBL" id="WMM95230.1"/>
    </source>
</evidence>
<keyword evidence="4" id="KW-1162">Viral penetration into host cytoplasm</keyword>
<protein>
    <submittedName>
        <fullName evidence="12">Head-to-tail joining protein</fullName>
    </submittedName>
</protein>
<feature type="region of interest" description="Disordered" evidence="11">
    <location>
        <begin position="493"/>
        <end position="519"/>
    </location>
</feature>
<sequence length="519" mass="57585">MSMGTAEARYRQLEQTRQSYLDRARDCSELTIPSLIPQDVHNETSDLYTPFQGIGARGVNNLASKLSLALMPPNSPFFRFMVEPYTLKEMAQDDAARTSIEQQLGEYERAVMSEIETSGDRVAVHEALKHLIVGGNVLLHVGPDKTRVIHLDSYVVSRAPNGEVLEIVVVEHVSPNALDKATAANISGKLEGDEKTVEVYTHIERKNSFYNVYQECKGTIVTGTKGKYKEGSVPFLPLRFSRIDGEDYGRGFVEELLGDLRSLEGLSQAIVEGAAAAAKVLFMVNPNGTTRMRTIAQAENTAIIEGNRNDVSVLQMDKFNDFRVAYQAMQGIEERLSQQFMLQSSVQRNGERVTAEEIRYLAGELEDTLSGIYSILSQEFQLPYVNRKIDVLTKAKKLPKLPENVVKPSIVTGMEALGRGHDLRKLDLFIQGMTQALGPEVLQQYVNLQDYIKRRATALGIETEGLIKSQEQIAQEQQQAQMQQMMMQAGPGTIQEGAKALGNSYVESQRQQGSGEGEG</sequence>
<keyword evidence="7" id="KW-0118">Viral capsid assembly</keyword>
<dbReference type="Pfam" id="PF12236">
    <property type="entry name" value="Head-tail_con"/>
    <property type="match status" value="1"/>
</dbReference>
<evidence type="ECO:0000256" key="11">
    <source>
        <dbReference type="SAM" id="MobiDB-lite"/>
    </source>
</evidence>
<proteinExistence type="predicted"/>
<evidence type="ECO:0000256" key="10">
    <source>
        <dbReference type="ARBA" id="ARBA00023296"/>
    </source>
</evidence>
<keyword evidence="10" id="KW-1160">Virus entry into host cell</keyword>
<keyword evidence="9" id="KW-0231">Viral genome packaging</keyword>
<dbReference type="EMBL" id="OR420740">
    <property type="protein sequence ID" value="WMM95230.1"/>
    <property type="molecule type" value="Genomic_DNA"/>
</dbReference>
<gene>
    <name evidence="12" type="ORF">CRP114_gp31</name>
</gene>
<keyword evidence="6" id="KW-0946">Virion</keyword>
<evidence type="ECO:0000256" key="3">
    <source>
        <dbReference type="ARBA" id="ARBA00022470"/>
    </source>
</evidence>